<dbReference type="AlphaFoldDB" id="A0AA36JIR1"/>
<dbReference type="Proteomes" id="UP001178507">
    <property type="component" value="Unassembled WGS sequence"/>
</dbReference>
<sequence>MERYVHLECGRCGERLYTDLVDFVQAEGSQPHLDAEIYTNQEPDSLAHLCDKEVHGCRGISFNCSQDCHPMQFLIDKGTGIVDRKNFKFALACGDHFVRIVEVPKLALVLTVAAHMDALCSTLSFTSAAGQCLASLAVEEPDAMVFRDVRAEAVALLELETDTIPKFVLADGLLLDQDHDDRTIADIFATPVS</sequence>
<organism evidence="1 2">
    <name type="scientific">Effrenium voratum</name>
    <dbReference type="NCBI Taxonomy" id="2562239"/>
    <lineage>
        <taxon>Eukaryota</taxon>
        <taxon>Sar</taxon>
        <taxon>Alveolata</taxon>
        <taxon>Dinophyceae</taxon>
        <taxon>Suessiales</taxon>
        <taxon>Symbiodiniaceae</taxon>
        <taxon>Effrenium</taxon>
    </lineage>
</organism>
<comment type="caution">
    <text evidence="1">The sequence shown here is derived from an EMBL/GenBank/DDBJ whole genome shotgun (WGS) entry which is preliminary data.</text>
</comment>
<reference evidence="1" key="1">
    <citation type="submission" date="2023-08" db="EMBL/GenBank/DDBJ databases">
        <authorList>
            <person name="Chen Y."/>
            <person name="Shah S."/>
            <person name="Dougan E. K."/>
            <person name="Thang M."/>
            <person name="Chan C."/>
        </authorList>
    </citation>
    <scope>NUCLEOTIDE SEQUENCE</scope>
</reference>
<evidence type="ECO:0000313" key="1">
    <source>
        <dbReference type="EMBL" id="CAJ1406332.1"/>
    </source>
</evidence>
<dbReference type="EMBL" id="CAUJNA010003625">
    <property type="protein sequence ID" value="CAJ1406332.1"/>
    <property type="molecule type" value="Genomic_DNA"/>
</dbReference>
<proteinExistence type="predicted"/>
<keyword evidence="2" id="KW-1185">Reference proteome</keyword>
<name>A0AA36JIR1_9DINO</name>
<accession>A0AA36JIR1</accession>
<gene>
    <name evidence="1" type="ORF">EVOR1521_LOCUS28323</name>
</gene>
<evidence type="ECO:0000313" key="2">
    <source>
        <dbReference type="Proteomes" id="UP001178507"/>
    </source>
</evidence>
<protein>
    <submittedName>
        <fullName evidence="1">Uncharacterized protein</fullName>
    </submittedName>
</protein>